<comment type="caution">
    <text evidence="8">The sequence shown here is derived from an EMBL/GenBank/DDBJ whole genome shotgun (WGS) entry which is preliminary data.</text>
</comment>
<keyword evidence="6" id="KW-0175">Coiled coil</keyword>
<dbReference type="CDD" id="cd00176">
    <property type="entry name" value="SPEC"/>
    <property type="match status" value="6"/>
</dbReference>
<feature type="compositionally biased region" description="Basic and acidic residues" evidence="7">
    <location>
        <begin position="2342"/>
        <end position="2351"/>
    </location>
</feature>
<name>A0A8S4QA23_OWEFU</name>
<feature type="coiled-coil region" evidence="6">
    <location>
        <begin position="141"/>
        <end position="168"/>
    </location>
</feature>
<dbReference type="GO" id="GO:0031965">
    <property type="term" value="C:nuclear membrane"/>
    <property type="evidence" value="ECO:0007669"/>
    <property type="project" value="UniProtKB-SubCell"/>
</dbReference>
<feature type="compositionally biased region" description="Basic residues" evidence="7">
    <location>
        <begin position="2239"/>
        <end position="2251"/>
    </location>
</feature>
<feature type="compositionally biased region" description="Basic and acidic residues" evidence="7">
    <location>
        <begin position="2252"/>
        <end position="2286"/>
    </location>
</feature>
<comment type="subcellular location">
    <subcellularLocation>
        <location evidence="1">Nucleus membrane</location>
    </subcellularLocation>
</comment>
<dbReference type="SMART" id="SM00150">
    <property type="entry name" value="SPEC"/>
    <property type="match status" value="17"/>
</dbReference>
<keyword evidence="2" id="KW-0597">Phosphoprotein</keyword>
<evidence type="ECO:0000313" key="9">
    <source>
        <dbReference type="Proteomes" id="UP000749559"/>
    </source>
</evidence>
<evidence type="ECO:0008006" key="10">
    <source>
        <dbReference type="Google" id="ProtNLM"/>
    </source>
</evidence>
<keyword evidence="4" id="KW-0472">Membrane</keyword>
<keyword evidence="9" id="KW-1185">Reference proteome</keyword>
<evidence type="ECO:0000256" key="5">
    <source>
        <dbReference type="ARBA" id="ARBA00023242"/>
    </source>
</evidence>
<evidence type="ECO:0000313" key="8">
    <source>
        <dbReference type="EMBL" id="CAH1803082.1"/>
    </source>
</evidence>
<feature type="compositionally biased region" description="Low complexity" evidence="7">
    <location>
        <begin position="2365"/>
        <end position="2378"/>
    </location>
</feature>
<dbReference type="PANTHER" id="PTHR14514">
    <property type="entry name" value="PKA ANCHORING PROTEIN"/>
    <property type="match status" value="1"/>
</dbReference>
<dbReference type="FunFam" id="1.20.58.60:FF:000233">
    <property type="entry name" value="nesprin-1 isoform X9"/>
    <property type="match status" value="1"/>
</dbReference>
<evidence type="ECO:0000256" key="3">
    <source>
        <dbReference type="ARBA" id="ARBA00022737"/>
    </source>
</evidence>
<dbReference type="Gene3D" id="1.20.58.60">
    <property type="match status" value="13"/>
</dbReference>
<feature type="coiled-coil region" evidence="6">
    <location>
        <begin position="386"/>
        <end position="518"/>
    </location>
</feature>
<proteinExistence type="predicted"/>
<sequence>MGKMNEAQEKLQQIDSLPADQQQQLQQAIIRDVEHLQGEVELMEQQSSKLKPRDQTARQAMTTTVSILTDRLHSLQQHATDRSQKIQQKEQADKVEQTALAGIDSKLKDLQAWLERSCTSHNVDPQDSTDESEMKHMIQQSQDLQGEVANKLQELADLSVQIDQIREHTNDSSTCQTIVTSHTQVQNLYIQFKLELLETLESVRESLRETEKRKKLMSEYETNMSGLTEWFGQTRSQDPTEMVETSIRGAESVEVPVRTRVNVQELPRTEILEYQDLLKSLTASVPQRLEGSEVPGAIQEFAGQPLEHFRYHPSITMTTSDVGEEDAKSNLAELNKCWTEMQQQVSNKDAQLSQALEFQQKYQDALDSVSGWLDSLELRIFSHDSAKDLDDQLKDSEDLYREIQSLQNHIVLMQSASQQVLVEASSESQSVIQQTIRDLQERVKTLEAQAKVREEETAEKSRQLKRYQQEVELLRKNMKDAGTQYQTQGSLDQQLTHSKRLEEHIREYEQRLGELTVRGQEIQHTEGHMVLPPELDDLHLTWQQLKSQATQHKMTLQRNLAVHSQYEKMLHEYAEYLDTAQNKLKSTVITAADVQHLKQQQLTHKEFFEDLESHRMTLDGLASKADQTSHQKYLPTHTRLTNLTLVIQDKAAVRGQNLEQTVNQWEAFQIDFSERQQWLRDIEKRLPKTLTGDESVNDIKSKMAEYEVIEHALAENKPKMYHLDDCGRKLLQTVRCPQLESEVVEFAEQWMQLTNTVTLEYKRLESVCEQWDRFDQSLATLQEWLSTAVSQVEILGQLSPTDATNIHIVQQKVKDFLEFHKEVDRQQPLKKRVHTLGTQLLHNTSSYTNTRAQLDQVDSQWTKLMVEIKECEERMHNAQIQVLPSVQALKELMLWIEAVEKVLRDDKHKTVKNLNDVKTMLHKYKGIKIDVNNKQLTVEFIQQSSLQASIAEGGHGRDKIEQADRLGELHTRWQQLSIDVTERLKNYEMLQVRWEEYEKSVSLLQTWFTEQEQRIRKFQSIGHQISIQHALKQCKSVEEQLRVKEGEIDGVKVLGTSLQESSRSSPSSLRHTQATIDKLNTQWAALDHQVCQLENTLEDVLRQWDSYNQALKVVTGVLTETEYTLGRYTSIGGEAAAFQTHVLKVQELQQSFNSRVPDLEKFEVVCSQLIQVCEPSVKQSIQRTSTDIQSRWSNLTKEISGRLSKFQDVLSKWQKYEEEVVAVTKWLQTREQTCQNLLEDKDVSEKREENLQNSKQLLEALQVYHRRVKSLAKLSSKFTSNMESSTIISITSRENDQLQCSTHLQDSLTKHIANLKHDITEQREFNKDLSEIDQFLDRASGVLGVEDPNASTDMDIVSHRLQDLTALSCDFGSKQLDVNALNTRGYRLQLTSHDAIKLQDLNTRWSKLYTETIDKCKCMQGHLLLQQSFTEKCETWMTFLAETERDLAVDIAGDYNSLLEQQRTHRVFCSEMYSRQQILHSIIGDGQKIMQDGDVDNRIEFQRKLTLLEEQWHNVARRANQRKALIDNNVNQWEVYYSIRNKLNSWLMETRDSLRIYEFTTASVQKIRTLIEHIKITQNDIKMHHGIYKKLQDVGKYLLDHSEKNTEDKIQDELDETARQWTKLVDALESKHKGLEGILQSWSECEVDIDDTLTWLKDMRRPLSVPLPDSYDDLQRDLQQCKEIKILFENNEEKKLRLKQREQNLSQDVGMEDMSILSQRLVLLNKQWVEMFSEVSLRIHRINDRLNEWTHFNERYKELCASLGQMESKVSSNQELHIETLLRILQVEYKQEINQLETSKNDLITQGQSLKKCSSEIRANDIEYKITNLNDKWRKLQELHRMRVCKLQETLQAVQQLEVNMAQLRIWLAGIEHKLGSPVEYQSPNYTDIQQRLQEQQEHQNDIEKHSTGVASVLNLCEVLLHDKDACATEVEASAIQQAMSSLDKRWKNICALSMQRRLQIQETWRLWQTFHDDYTKFEEWLCEAEKDARNPRTAYVTFITVKDELKTFEGRQRKLHEKLSKLELLNKQYRNMAREGRTDTNGELRQSIQEANRCWDALSFRLTIIMKRLKHTISMKDDWDTTRETTMSLFLDLSTRLSNLETLDHTTKLQEIKAIQTEIDKNHNQIVFIYKAGEYMMQKSEPLDAVNIQAELDHFHMCFEELLLRVKTFQQRLLQESTAMLATLEDDSLTADAEAVLRELIDSPSPPRTPNKRTPDRRTPEILVSRSPERPRTAGSRSPKRPMSRSPKKTRSPERSESGYHIPGMERTEPSGDERSLTPEARRTEPTGAERSMTPGAERSLTPGGMSGRGRASTGASATDSLDWDMYDIERTVDVPTPPDAKQDTTDFTKVKTKSKSKSKKSKTSTVTTTETSTTSKTARRQLLSEKVPIQENREQYVEVQLQAFQDSLEDTDSRLAVTEQLLRCSTPVGPEAELAQGDYAKQVTECQDSIDRMKLASACLKQEAGLSSLQSADTHVDGIVQRWELLHTRAVAKDDRLAKNKRQWSQFMHDLGKICLWLDEAEAIQGTQHRIPSEVKQLEITIKRHK</sequence>
<gene>
    <name evidence="8" type="ORF">OFUS_LOCUS26704</name>
</gene>
<reference evidence="8" key="1">
    <citation type="submission" date="2022-03" db="EMBL/GenBank/DDBJ databases">
        <authorList>
            <person name="Martin C."/>
        </authorList>
    </citation>
    <scope>NUCLEOTIDE SEQUENCE</scope>
</reference>
<dbReference type="PANTHER" id="PTHR14514:SF2">
    <property type="entry name" value="A-KINASE ANCHOR PROTEIN 6"/>
    <property type="match status" value="1"/>
</dbReference>
<dbReference type="EMBL" id="CAIIXF020000247">
    <property type="protein sequence ID" value="CAH1803082.1"/>
    <property type="molecule type" value="Genomic_DNA"/>
</dbReference>
<dbReference type="Pfam" id="PF00435">
    <property type="entry name" value="Spectrin"/>
    <property type="match status" value="7"/>
</dbReference>
<evidence type="ECO:0000256" key="1">
    <source>
        <dbReference type="ARBA" id="ARBA00004126"/>
    </source>
</evidence>
<feature type="compositionally biased region" description="Basic residues" evidence="7">
    <location>
        <begin position="2352"/>
        <end position="2364"/>
    </location>
</feature>
<dbReference type="SUPFAM" id="SSF46966">
    <property type="entry name" value="Spectrin repeat"/>
    <property type="match status" value="18"/>
</dbReference>
<evidence type="ECO:0000256" key="6">
    <source>
        <dbReference type="SAM" id="Coils"/>
    </source>
</evidence>
<dbReference type="OrthoDB" id="18853at2759"/>
<dbReference type="FunFam" id="1.20.58.60:FF:000119">
    <property type="entry name" value="nesprin-1 isoform X2"/>
    <property type="match status" value="1"/>
</dbReference>
<feature type="non-terminal residue" evidence="8">
    <location>
        <position position="1"/>
    </location>
</feature>
<feature type="region of interest" description="Disordered" evidence="7">
    <location>
        <begin position="2199"/>
        <end position="2381"/>
    </location>
</feature>
<keyword evidence="5" id="KW-0539">Nucleus</keyword>
<keyword evidence="3" id="KW-0677">Repeat</keyword>
<organism evidence="8 9">
    <name type="scientific">Owenia fusiformis</name>
    <name type="common">Polychaete worm</name>
    <dbReference type="NCBI Taxonomy" id="6347"/>
    <lineage>
        <taxon>Eukaryota</taxon>
        <taxon>Metazoa</taxon>
        <taxon>Spiralia</taxon>
        <taxon>Lophotrochozoa</taxon>
        <taxon>Annelida</taxon>
        <taxon>Polychaeta</taxon>
        <taxon>Sedentaria</taxon>
        <taxon>Canalipalpata</taxon>
        <taxon>Sabellida</taxon>
        <taxon>Oweniida</taxon>
        <taxon>Oweniidae</taxon>
        <taxon>Owenia</taxon>
    </lineage>
</organism>
<evidence type="ECO:0000256" key="2">
    <source>
        <dbReference type="ARBA" id="ARBA00022553"/>
    </source>
</evidence>
<dbReference type="InterPro" id="IPR002017">
    <property type="entry name" value="Spectrin_repeat"/>
</dbReference>
<evidence type="ECO:0000256" key="4">
    <source>
        <dbReference type="ARBA" id="ARBA00023136"/>
    </source>
</evidence>
<dbReference type="InterPro" id="IPR018159">
    <property type="entry name" value="Spectrin/alpha-actinin"/>
</dbReference>
<protein>
    <recommendedName>
        <fullName evidence="10">Nesprin-1</fullName>
    </recommendedName>
</protein>
<accession>A0A8S4QA23</accession>
<evidence type="ECO:0000256" key="7">
    <source>
        <dbReference type="SAM" id="MobiDB-lite"/>
    </source>
</evidence>
<dbReference type="Proteomes" id="UP000749559">
    <property type="component" value="Unassembled WGS sequence"/>
</dbReference>